<proteinExistence type="predicted"/>
<gene>
    <name evidence="1" type="ORF">MG293_001848</name>
</gene>
<comment type="caution">
    <text evidence="1">The sequence shown here is derived from an EMBL/GenBank/DDBJ whole genome shotgun (WGS) entry which is preliminary data.</text>
</comment>
<reference evidence="1" key="1">
    <citation type="submission" date="2022-03" db="EMBL/GenBank/DDBJ databases">
        <title>Genomic analyses of argali, domestic sheep and their hybrids provide insights into chromosomal evolution, heterosis and genetic basis of agronomic traits.</title>
        <authorList>
            <person name="Li M."/>
        </authorList>
    </citation>
    <scope>NUCLEOTIDE SEQUENCE</scope>
    <source>
        <strain evidence="1">CAU-MHL-2022a</strain>
        <tissue evidence="1">Skin</tissue>
    </source>
</reference>
<dbReference type="AlphaFoldDB" id="A0AAD4UN63"/>
<sequence>MSELLLLEWDISVSDVGDPEASHRDGALPAGNVQIDMTLTYAVMKSLVMHKFRDTRNDIKKGKTQGVWAVANVMQGLSTPSLAHGPRKYSCMVIFQHFLFSFVLSDPAYYAIIFSRFEDVFFSHSEMHFVVIVKVFSSQLGNQILCNSQIVLFIIIHFIGAQHTMYMSGSLVQSRCGEAGCCKQVALSCAHSVSAPLDLSLLVAHKLLRLYDAQLGTVWGQP</sequence>
<evidence type="ECO:0000313" key="1">
    <source>
        <dbReference type="EMBL" id="KAI4549518.1"/>
    </source>
</evidence>
<dbReference type="Proteomes" id="UP001214576">
    <property type="component" value="Unassembled WGS sequence"/>
</dbReference>
<name>A0AAD4UN63_OVIAM</name>
<organism evidence="1 2">
    <name type="scientific">Ovis ammon polii</name>
    <dbReference type="NCBI Taxonomy" id="230172"/>
    <lineage>
        <taxon>Eukaryota</taxon>
        <taxon>Metazoa</taxon>
        <taxon>Chordata</taxon>
        <taxon>Craniata</taxon>
        <taxon>Vertebrata</taxon>
        <taxon>Euteleostomi</taxon>
        <taxon>Mammalia</taxon>
        <taxon>Eutheria</taxon>
        <taxon>Laurasiatheria</taxon>
        <taxon>Artiodactyla</taxon>
        <taxon>Ruminantia</taxon>
        <taxon>Pecora</taxon>
        <taxon>Bovidae</taxon>
        <taxon>Caprinae</taxon>
        <taxon>Ovis</taxon>
    </lineage>
</organism>
<evidence type="ECO:0000313" key="2">
    <source>
        <dbReference type="Proteomes" id="UP001214576"/>
    </source>
</evidence>
<protein>
    <submittedName>
        <fullName evidence="1">Uncharacterized protein</fullName>
    </submittedName>
</protein>
<keyword evidence="2" id="KW-1185">Reference proteome</keyword>
<dbReference type="EMBL" id="JAKZEL010000001">
    <property type="protein sequence ID" value="KAI4549518.1"/>
    <property type="molecule type" value="Genomic_DNA"/>
</dbReference>
<accession>A0AAD4UN63</accession>